<dbReference type="AlphaFoldDB" id="A0A810N025"/>
<dbReference type="KEGG" id="pry:Prubr_21640"/>
<evidence type="ECO:0000313" key="2">
    <source>
        <dbReference type="EMBL" id="BCJ65143.1"/>
    </source>
</evidence>
<keyword evidence="3" id="KW-1185">Reference proteome</keyword>
<protein>
    <submittedName>
        <fullName evidence="2">Uncharacterized protein</fullName>
    </submittedName>
</protein>
<reference evidence="2" key="1">
    <citation type="submission" date="2020-08" db="EMBL/GenBank/DDBJ databases">
        <title>Whole genome shotgun sequence of Polymorphospora rubra NBRC 101157.</title>
        <authorList>
            <person name="Komaki H."/>
            <person name="Tamura T."/>
        </authorList>
    </citation>
    <scope>NUCLEOTIDE SEQUENCE</scope>
    <source>
        <strain evidence="2">NBRC 101157</strain>
    </source>
</reference>
<dbReference type="Proteomes" id="UP000680866">
    <property type="component" value="Chromosome"/>
</dbReference>
<dbReference type="EMBL" id="AP023359">
    <property type="protein sequence ID" value="BCJ65143.1"/>
    <property type="molecule type" value="Genomic_DNA"/>
</dbReference>
<accession>A0A810N025</accession>
<sequence length="89" mass="9192">MQPGAVGQPGVGERRTVVEAAPAGGGEPLGQPPHVVDPAERHRHPAQSPSPVDPDRGAVDEDVGDVGVREQRGEWAGADEVVVHPGRQA</sequence>
<organism evidence="2 3">
    <name type="scientific">Polymorphospora rubra</name>
    <dbReference type="NCBI Taxonomy" id="338584"/>
    <lineage>
        <taxon>Bacteria</taxon>
        <taxon>Bacillati</taxon>
        <taxon>Actinomycetota</taxon>
        <taxon>Actinomycetes</taxon>
        <taxon>Micromonosporales</taxon>
        <taxon>Micromonosporaceae</taxon>
        <taxon>Polymorphospora</taxon>
    </lineage>
</organism>
<evidence type="ECO:0000313" key="3">
    <source>
        <dbReference type="Proteomes" id="UP000680866"/>
    </source>
</evidence>
<feature type="region of interest" description="Disordered" evidence="1">
    <location>
        <begin position="1"/>
        <end position="64"/>
    </location>
</feature>
<proteinExistence type="predicted"/>
<evidence type="ECO:0000256" key="1">
    <source>
        <dbReference type="SAM" id="MobiDB-lite"/>
    </source>
</evidence>
<gene>
    <name evidence="2" type="ORF">Prubr_21640</name>
</gene>
<name>A0A810N025_9ACTN</name>